<dbReference type="SUPFAM" id="SSF52972">
    <property type="entry name" value="ITPase-like"/>
    <property type="match status" value="1"/>
</dbReference>
<dbReference type="GO" id="GO:0046872">
    <property type="term" value="F:metal ion binding"/>
    <property type="evidence" value="ECO:0007669"/>
    <property type="project" value="UniProtKB-KW"/>
</dbReference>
<dbReference type="GO" id="GO:0009146">
    <property type="term" value="P:purine nucleoside triphosphate catabolic process"/>
    <property type="evidence" value="ECO:0007669"/>
    <property type="project" value="UniProtKB-UniRule"/>
</dbReference>
<feature type="binding site" evidence="10">
    <location>
        <begin position="177"/>
        <end position="178"/>
    </location>
    <ligand>
        <name>substrate</name>
    </ligand>
</feature>
<keyword evidence="4 10" id="KW-0547">Nucleotide-binding</keyword>
<sequence length="198" mass="20972">MTGKIVIATGNSGKINDFKAVFKDYEVVGIKRLLPDFEVEETAGTFSGNAVLKSEAASKALGLPVISDDSGLSADALDGAPGIYSARYAGENATDADNNAKLLKEMSGAADRKAHFTCVIALSIPGEATRTYTGILDGVILEAPHGAEGFGYDPLFKTDDGIHLGMINSEEKGEISHRSKALKKLMNDEEVFEKLTSN</sequence>
<dbReference type="GO" id="GO:0009117">
    <property type="term" value="P:nucleotide metabolic process"/>
    <property type="evidence" value="ECO:0007669"/>
    <property type="project" value="UniProtKB-KW"/>
</dbReference>
<feature type="binding site" evidence="10">
    <location>
        <position position="69"/>
    </location>
    <ligand>
        <name>Mg(2+)</name>
        <dbReference type="ChEBI" id="CHEBI:18420"/>
    </ligand>
</feature>
<comment type="catalytic activity">
    <reaction evidence="8 10">
        <text>dITP + H2O = dIMP + diphosphate + H(+)</text>
        <dbReference type="Rhea" id="RHEA:28342"/>
        <dbReference type="ChEBI" id="CHEBI:15377"/>
        <dbReference type="ChEBI" id="CHEBI:15378"/>
        <dbReference type="ChEBI" id="CHEBI:33019"/>
        <dbReference type="ChEBI" id="CHEBI:61194"/>
        <dbReference type="ChEBI" id="CHEBI:61382"/>
        <dbReference type="EC" id="3.6.1.66"/>
    </reaction>
</comment>
<evidence type="ECO:0000256" key="8">
    <source>
        <dbReference type="ARBA" id="ARBA00051875"/>
    </source>
</evidence>
<evidence type="ECO:0000256" key="1">
    <source>
        <dbReference type="ARBA" id="ARBA00008023"/>
    </source>
</evidence>
<dbReference type="CDD" id="cd00515">
    <property type="entry name" value="HAM1"/>
    <property type="match status" value="1"/>
</dbReference>
<feature type="binding site" evidence="10">
    <location>
        <begin position="150"/>
        <end position="153"/>
    </location>
    <ligand>
        <name>substrate</name>
    </ligand>
</feature>
<dbReference type="GO" id="GO:0036220">
    <property type="term" value="F:ITP diphosphatase activity"/>
    <property type="evidence" value="ECO:0007669"/>
    <property type="project" value="UniProtKB-UniRule"/>
</dbReference>
<protein>
    <recommendedName>
        <fullName evidence="10">dITP/XTP pyrophosphatase</fullName>
        <ecNumber evidence="10">3.6.1.66</ecNumber>
    </recommendedName>
    <alternativeName>
        <fullName evidence="10">Non-canonical purine NTP pyrophosphatase</fullName>
    </alternativeName>
    <alternativeName>
        <fullName evidence="10">Non-standard purine NTP pyrophosphatase</fullName>
    </alternativeName>
    <alternativeName>
        <fullName evidence="10">Nucleoside-triphosphate diphosphatase</fullName>
    </alternativeName>
    <alternativeName>
        <fullName evidence="10">Nucleoside-triphosphate pyrophosphatase</fullName>
        <shortName evidence="10">NTPase</shortName>
    </alternativeName>
</protein>
<accession>A0A1M7AVR2</accession>
<dbReference type="FunFam" id="3.90.950.10:FF:000001">
    <property type="entry name" value="dITP/XTP pyrophosphatase"/>
    <property type="match status" value="1"/>
</dbReference>
<dbReference type="GO" id="GO:0036222">
    <property type="term" value="F:XTP diphosphatase activity"/>
    <property type="evidence" value="ECO:0007669"/>
    <property type="project" value="UniProtKB-UniRule"/>
</dbReference>
<dbReference type="EC" id="3.6.1.66" evidence="10"/>
<evidence type="ECO:0000256" key="11">
    <source>
        <dbReference type="RuleBase" id="RU003781"/>
    </source>
</evidence>
<evidence type="ECO:0000313" key="12">
    <source>
        <dbReference type="EMBL" id="SHL46812.1"/>
    </source>
</evidence>
<keyword evidence="3 10" id="KW-0479">Metal-binding</keyword>
<dbReference type="STRING" id="1123231.SAMN02745189_00268"/>
<comment type="similarity">
    <text evidence="1 10 11">Belongs to the HAM1 NTPase family.</text>
</comment>
<dbReference type="GO" id="GO:0000166">
    <property type="term" value="F:nucleotide binding"/>
    <property type="evidence" value="ECO:0007669"/>
    <property type="project" value="UniProtKB-KW"/>
</dbReference>
<evidence type="ECO:0000256" key="6">
    <source>
        <dbReference type="ARBA" id="ARBA00022842"/>
    </source>
</evidence>
<comment type="function">
    <text evidence="10">Pyrophosphatase that catalyzes the hydrolysis of nucleoside triphosphates to their monophosphate derivatives, with a high preference for the non-canonical purine nucleotides XTP (xanthosine triphosphate), dITP (deoxyinosine triphosphate) and ITP. Seems to function as a house-cleaning enzyme that removes non-canonical purine nucleotides from the nucleotide pool, thus preventing their incorporation into DNA/RNA and avoiding chromosomal lesions.</text>
</comment>
<dbReference type="OrthoDB" id="9807456at2"/>
<dbReference type="GO" id="GO:0017111">
    <property type="term" value="F:ribonucleoside triphosphate phosphatase activity"/>
    <property type="evidence" value="ECO:0007669"/>
    <property type="project" value="InterPro"/>
</dbReference>
<evidence type="ECO:0000256" key="4">
    <source>
        <dbReference type="ARBA" id="ARBA00022741"/>
    </source>
</evidence>
<keyword evidence="13" id="KW-1185">Reference proteome</keyword>
<gene>
    <name evidence="12" type="ORF">SAMN02745189_00268</name>
</gene>
<evidence type="ECO:0000256" key="7">
    <source>
        <dbReference type="ARBA" id="ARBA00023080"/>
    </source>
</evidence>
<feature type="binding site" evidence="10">
    <location>
        <position position="70"/>
    </location>
    <ligand>
        <name>substrate</name>
    </ligand>
</feature>
<comment type="catalytic activity">
    <reaction evidence="10">
        <text>ITP + H2O = IMP + diphosphate + H(+)</text>
        <dbReference type="Rhea" id="RHEA:29399"/>
        <dbReference type="ChEBI" id="CHEBI:15377"/>
        <dbReference type="ChEBI" id="CHEBI:15378"/>
        <dbReference type="ChEBI" id="CHEBI:33019"/>
        <dbReference type="ChEBI" id="CHEBI:58053"/>
        <dbReference type="ChEBI" id="CHEBI:61402"/>
        <dbReference type="EC" id="3.6.1.66"/>
    </reaction>
</comment>
<dbReference type="RefSeq" id="WP_072707565.1">
    <property type="nucleotide sequence ID" value="NZ_FRCF01000002.1"/>
</dbReference>
<keyword evidence="7 10" id="KW-0546">Nucleotide metabolism</keyword>
<dbReference type="Gene3D" id="3.90.950.10">
    <property type="match status" value="1"/>
</dbReference>
<evidence type="ECO:0000313" key="13">
    <source>
        <dbReference type="Proteomes" id="UP000184206"/>
    </source>
</evidence>
<evidence type="ECO:0000256" key="10">
    <source>
        <dbReference type="HAMAP-Rule" id="MF_01405"/>
    </source>
</evidence>
<dbReference type="GO" id="GO:0005829">
    <property type="term" value="C:cytosol"/>
    <property type="evidence" value="ECO:0007669"/>
    <property type="project" value="TreeGrafter"/>
</dbReference>
<dbReference type="HAMAP" id="MF_01405">
    <property type="entry name" value="Non_canon_purine_NTPase"/>
    <property type="match status" value="1"/>
</dbReference>
<dbReference type="InterPro" id="IPR020922">
    <property type="entry name" value="dITP/XTP_pyrophosphatase"/>
</dbReference>
<evidence type="ECO:0000256" key="5">
    <source>
        <dbReference type="ARBA" id="ARBA00022801"/>
    </source>
</evidence>
<evidence type="ECO:0000256" key="3">
    <source>
        <dbReference type="ARBA" id="ARBA00022723"/>
    </source>
</evidence>
<reference evidence="12 13" key="1">
    <citation type="submission" date="2016-11" db="EMBL/GenBank/DDBJ databases">
        <authorList>
            <person name="Jaros S."/>
            <person name="Januszkiewicz K."/>
            <person name="Wedrychowicz H."/>
        </authorList>
    </citation>
    <scope>NUCLEOTIDE SEQUENCE [LARGE SCALE GENOMIC DNA]</scope>
    <source>
        <strain evidence="12 13">DSM 16010</strain>
    </source>
</reference>
<keyword evidence="5 10" id="KW-0378">Hydrolase</keyword>
<proteinExistence type="inferred from homology"/>
<dbReference type="PANTHER" id="PTHR11067">
    <property type="entry name" value="INOSINE TRIPHOSPHATE PYROPHOSPHATASE/HAM1 PROTEIN"/>
    <property type="match status" value="1"/>
</dbReference>
<dbReference type="Pfam" id="PF01725">
    <property type="entry name" value="Ham1p_like"/>
    <property type="match status" value="1"/>
</dbReference>
<evidence type="ECO:0000256" key="9">
    <source>
        <dbReference type="ARBA" id="ARBA00052017"/>
    </source>
</evidence>
<dbReference type="AlphaFoldDB" id="A0A1M7AVR2"/>
<comment type="catalytic activity">
    <reaction evidence="9 10">
        <text>XTP + H2O = XMP + diphosphate + H(+)</text>
        <dbReference type="Rhea" id="RHEA:28610"/>
        <dbReference type="ChEBI" id="CHEBI:15377"/>
        <dbReference type="ChEBI" id="CHEBI:15378"/>
        <dbReference type="ChEBI" id="CHEBI:33019"/>
        <dbReference type="ChEBI" id="CHEBI:57464"/>
        <dbReference type="ChEBI" id="CHEBI:61314"/>
        <dbReference type="EC" id="3.6.1.66"/>
    </reaction>
</comment>
<dbReference type="InterPro" id="IPR002637">
    <property type="entry name" value="RdgB/HAM1"/>
</dbReference>
<dbReference type="EMBL" id="FRCF01000002">
    <property type="protein sequence ID" value="SHL46812.1"/>
    <property type="molecule type" value="Genomic_DNA"/>
</dbReference>
<dbReference type="NCBIfam" id="TIGR00042">
    <property type="entry name" value="RdgB/HAM1 family non-canonical purine NTP pyrophosphatase"/>
    <property type="match status" value="1"/>
</dbReference>
<evidence type="ECO:0000256" key="2">
    <source>
        <dbReference type="ARBA" id="ARBA00011738"/>
    </source>
</evidence>
<feature type="active site" description="Proton acceptor" evidence="10">
    <location>
        <position position="69"/>
    </location>
</feature>
<feature type="binding site" evidence="10">
    <location>
        <begin position="9"/>
        <end position="14"/>
    </location>
    <ligand>
        <name>substrate</name>
    </ligand>
</feature>
<name>A0A1M7AVR2_9BACL</name>
<organism evidence="12 13">
    <name type="scientific">Lacicoccus alkaliphilus DSM 16010</name>
    <dbReference type="NCBI Taxonomy" id="1123231"/>
    <lineage>
        <taxon>Bacteria</taxon>
        <taxon>Bacillati</taxon>
        <taxon>Bacillota</taxon>
        <taxon>Bacilli</taxon>
        <taxon>Bacillales</taxon>
        <taxon>Salinicoccaceae</taxon>
        <taxon>Lacicoccus</taxon>
    </lineage>
</organism>
<feature type="binding site" evidence="10">
    <location>
        <position position="40"/>
    </location>
    <ligand>
        <name>Mg(2+)</name>
        <dbReference type="ChEBI" id="CHEBI:18420"/>
    </ligand>
</feature>
<dbReference type="PANTHER" id="PTHR11067:SF9">
    <property type="entry name" value="INOSINE TRIPHOSPHATE PYROPHOSPHATASE"/>
    <property type="match status" value="1"/>
</dbReference>
<comment type="subunit">
    <text evidence="2 10">Homodimer.</text>
</comment>
<dbReference type="GO" id="GO:0035870">
    <property type="term" value="F:dITP diphosphatase activity"/>
    <property type="evidence" value="ECO:0007669"/>
    <property type="project" value="UniProtKB-UniRule"/>
</dbReference>
<comment type="cofactor">
    <cofactor evidence="10">
        <name>Mg(2+)</name>
        <dbReference type="ChEBI" id="CHEBI:18420"/>
    </cofactor>
    <text evidence="10">Binds 1 Mg(2+) ion per subunit.</text>
</comment>
<dbReference type="InterPro" id="IPR029001">
    <property type="entry name" value="ITPase-like_fam"/>
</dbReference>
<dbReference type="Proteomes" id="UP000184206">
    <property type="component" value="Unassembled WGS sequence"/>
</dbReference>
<keyword evidence="6 10" id="KW-0460">Magnesium</keyword>
<feature type="binding site" evidence="10">
    <location>
        <position position="172"/>
    </location>
    <ligand>
        <name>substrate</name>
    </ligand>
</feature>